<gene>
    <name evidence="2" type="ORF">B296_00012119</name>
</gene>
<protein>
    <submittedName>
        <fullName evidence="2">Uncharacterized protein</fullName>
    </submittedName>
</protein>
<feature type="compositionally biased region" description="Low complexity" evidence="1">
    <location>
        <begin position="19"/>
        <end position="42"/>
    </location>
</feature>
<dbReference type="AlphaFoldDB" id="A0A427B813"/>
<feature type="compositionally biased region" description="Basic and acidic residues" evidence="1">
    <location>
        <begin position="89"/>
        <end position="106"/>
    </location>
</feature>
<reference evidence="2 3" key="1">
    <citation type="journal article" date="2014" name="Agronomy (Basel)">
        <title>A Draft Genome Sequence for Ensete ventricosum, the Drought-Tolerant Tree Against Hunger.</title>
        <authorList>
            <person name="Harrison J."/>
            <person name="Moore K.A."/>
            <person name="Paszkiewicz K."/>
            <person name="Jones T."/>
            <person name="Grant M."/>
            <person name="Ambacheew D."/>
            <person name="Muzemil S."/>
            <person name="Studholme D.J."/>
        </authorList>
    </citation>
    <scope>NUCLEOTIDE SEQUENCE [LARGE SCALE GENOMIC DNA]</scope>
</reference>
<name>A0A427B813_ENSVE</name>
<feature type="region of interest" description="Disordered" evidence="1">
    <location>
        <begin position="1"/>
        <end position="118"/>
    </location>
</feature>
<feature type="compositionally biased region" description="Basic residues" evidence="1">
    <location>
        <begin position="77"/>
        <end position="88"/>
    </location>
</feature>
<comment type="caution">
    <text evidence="2">The sequence shown here is derived from an EMBL/GenBank/DDBJ whole genome shotgun (WGS) entry which is preliminary data.</text>
</comment>
<evidence type="ECO:0000313" key="2">
    <source>
        <dbReference type="EMBL" id="RRT84608.1"/>
    </source>
</evidence>
<dbReference type="Proteomes" id="UP000287651">
    <property type="component" value="Unassembled WGS sequence"/>
</dbReference>
<evidence type="ECO:0000256" key="1">
    <source>
        <dbReference type="SAM" id="MobiDB-lite"/>
    </source>
</evidence>
<accession>A0A427B813</accession>
<organism evidence="2 3">
    <name type="scientific">Ensete ventricosum</name>
    <name type="common">Abyssinian banana</name>
    <name type="synonym">Musa ensete</name>
    <dbReference type="NCBI Taxonomy" id="4639"/>
    <lineage>
        <taxon>Eukaryota</taxon>
        <taxon>Viridiplantae</taxon>
        <taxon>Streptophyta</taxon>
        <taxon>Embryophyta</taxon>
        <taxon>Tracheophyta</taxon>
        <taxon>Spermatophyta</taxon>
        <taxon>Magnoliopsida</taxon>
        <taxon>Liliopsida</taxon>
        <taxon>Zingiberales</taxon>
        <taxon>Musaceae</taxon>
        <taxon>Ensete</taxon>
    </lineage>
</organism>
<evidence type="ECO:0000313" key="3">
    <source>
        <dbReference type="Proteomes" id="UP000287651"/>
    </source>
</evidence>
<dbReference type="EMBL" id="AMZH03000267">
    <property type="protein sequence ID" value="RRT84608.1"/>
    <property type="molecule type" value="Genomic_DNA"/>
</dbReference>
<sequence length="202" mass="21884">MLNMNLMHDLPKVGGGRAGATTSSATASSPVIAPAPAQSVAAPSPPKVQEIPPKEATQKTPESSGKCAAEAPSSQQKKARVSGRHKSRREGEKLKSRATDGKRPRSPDPNGPSSKDHGAGEFHLSLLFSFMFAYVDLPRQAIEDYKKSPGFEMGLVRMGQVSLEYGYQLVLARFRAQYPDLEIEEDPFKELPKDSNVSMTAE</sequence>
<proteinExistence type="predicted"/>